<dbReference type="InterPro" id="IPR036461">
    <property type="entry name" value="Urease_betasu_sf"/>
</dbReference>
<sequence length="318" mass="35514">MVAFIFAVSRCCYSRAASATSYSKVTHIVIMIILIIVLFILAISTTFYENLSVHFLILSRGAMRSPSFPTCASLARVVPFSMTVSNRVFCRLSFVSLPWPMSLKPSFSSAFLTEGSCSSIICDSSSDQNFNGSTPNTSFMVFIFRASDLEQGPRFLVFFVEIFNFLCALALVGSHYQFIEVNPFLVFDRMRAYGMRLEILARTATRFEYPTDNSDQNSAAARGVETTEKELEEQATATTGEQNHATAIYPLQPLVLFGLSMASEEYLSVAAIAQSYPNLELLDLSAHVHKDISAPDQELAKFEEELGKRRPHRRPHRG</sequence>
<keyword evidence="2" id="KW-0472">Membrane</keyword>
<comment type="caution">
    <text evidence="3">The sequence shown here is derived from an EMBL/GenBank/DDBJ whole genome shotgun (WGS) entry which is preliminary data.</text>
</comment>
<name>A0A7J6HH60_CANSA</name>
<accession>A0A7J6HH60</accession>
<organism evidence="3 4">
    <name type="scientific">Cannabis sativa</name>
    <name type="common">Hemp</name>
    <name type="synonym">Marijuana</name>
    <dbReference type="NCBI Taxonomy" id="3483"/>
    <lineage>
        <taxon>Eukaryota</taxon>
        <taxon>Viridiplantae</taxon>
        <taxon>Streptophyta</taxon>
        <taxon>Embryophyta</taxon>
        <taxon>Tracheophyta</taxon>
        <taxon>Spermatophyta</taxon>
        <taxon>Magnoliopsida</taxon>
        <taxon>eudicotyledons</taxon>
        <taxon>Gunneridae</taxon>
        <taxon>Pentapetalae</taxon>
        <taxon>rosids</taxon>
        <taxon>fabids</taxon>
        <taxon>Rosales</taxon>
        <taxon>Cannabaceae</taxon>
        <taxon>Cannabis</taxon>
    </lineage>
</organism>
<evidence type="ECO:0000256" key="1">
    <source>
        <dbReference type="ARBA" id="ARBA00022801"/>
    </source>
</evidence>
<evidence type="ECO:0000256" key="2">
    <source>
        <dbReference type="SAM" id="Phobius"/>
    </source>
</evidence>
<keyword evidence="1" id="KW-0378">Hydrolase</keyword>
<gene>
    <name evidence="3" type="ORF">G4B88_009872</name>
</gene>
<dbReference type="Proteomes" id="UP000583929">
    <property type="component" value="Unassembled WGS sequence"/>
</dbReference>
<dbReference type="Gene3D" id="2.10.150.10">
    <property type="entry name" value="Urease, beta subunit"/>
    <property type="match status" value="1"/>
</dbReference>
<keyword evidence="2" id="KW-0812">Transmembrane</keyword>
<keyword evidence="2" id="KW-1133">Transmembrane helix</keyword>
<dbReference type="SUPFAM" id="SSF51278">
    <property type="entry name" value="Urease, beta-subunit"/>
    <property type="match status" value="1"/>
</dbReference>
<evidence type="ECO:0000313" key="4">
    <source>
        <dbReference type="Proteomes" id="UP000583929"/>
    </source>
</evidence>
<evidence type="ECO:0000313" key="3">
    <source>
        <dbReference type="EMBL" id="KAF4394622.1"/>
    </source>
</evidence>
<proteinExistence type="predicted"/>
<feature type="transmembrane region" description="Helical" evidence="2">
    <location>
        <begin position="26"/>
        <end position="48"/>
    </location>
</feature>
<dbReference type="InterPro" id="IPR050069">
    <property type="entry name" value="Urease_subunit"/>
</dbReference>
<dbReference type="AlphaFoldDB" id="A0A7J6HH60"/>
<dbReference type="PANTHER" id="PTHR33569:SF1">
    <property type="entry name" value="UREASE"/>
    <property type="match status" value="1"/>
</dbReference>
<dbReference type="Pfam" id="PF00699">
    <property type="entry name" value="Urease_beta"/>
    <property type="match status" value="1"/>
</dbReference>
<protein>
    <submittedName>
        <fullName evidence="3">Uncharacterized protein</fullName>
    </submittedName>
</protein>
<dbReference type="PANTHER" id="PTHR33569">
    <property type="entry name" value="UREASE"/>
    <property type="match status" value="1"/>
</dbReference>
<reference evidence="3 4" key="1">
    <citation type="journal article" date="2020" name="bioRxiv">
        <title>Sequence and annotation of 42 cannabis genomes reveals extensive copy number variation in cannabinoid synthesis and pathogen resistance genes.</title>
        <authorList>
            <person name="Mckernan K.J."/>
            <person name="Helbert Y."/>
            <person name="Kane L.T."/>
            <person name="Ebling H."/>
            <person name="Zhang L."/>
            <person name="Liu B."/>
            <person name="Eaton Z."/>
            <person name="Mclaughlin S."/>
            <person name="Kingan S."/>
            <person name="Baybayan P."/>
            <person name="Concepcion G."/>
            <person name="Jordan M."/>
            <person name="Riva A."/>
            <person name="Barbazuk W."/>
            <person name="Harkins T."/>
        </authorList>
    </citation>
    <scope>NUCLEOTIDE SEQUENCE [LARGE SCALE GENOMIC DNA]</scope>
    <source>
        <strain evidence="4">cv. Jamaican Lion 4</strain>
        <tissue evidence="3">Leaf</tissue>
    </source>
</reference>
<dbReference type="GO" id="GO:0043419">
    <property type="term" value="P:urea catabolic process"/>
    <property type="evidence" value="ECO:0007669"/>
    <property type="project" value="InterPro"/>
</dbReference>
<keyword evidence="4" id="KW-1185">Reference proteome</keyword>
<dbReference type="EMBL" id="JAATIQ010000044">
    <property type="protein sequence ID" value="KAF4394622.1"/>
    <property type="molecule type" value="Genomic_DNA"/>
</dbReference>
<dbReference type="GO" id="GO:0035550">
    <property type="term" value="C:urease complex"/>
    <property type="evidence" value="ECO:0007669"/>
    <property type="project" value="InterPro"/>
</dbReference>
<dbReference type="InterPro" id="IPR002019">
    <property type="entry name" value="Urease_beta-like"/>
</dbReference>
<dbReference type="GO" id="GO:0016787">
    <property type="term" value="F:hydrolase activity"/>
    <property type="evidence" value="ECO:0007669"/>
    <property type="project" value="UniProtKB-KW"/>
</dbReference>